<dbReference type="GO" id="GO:0043495">
    <property type="term" value="F:protein-membrane adaptor activity"/>
    <property type="evidence" value="ECO:0007669"/>
    <property type="project" value="TreeGrafter"/>
</dbReference>
<dbReference type="GO" id="GO:0006869">
    <property type="term" value="P:lipid transport"/>
    <property type="evidence" value="ECO:0007669"/>
    <property type="project" value="UniProtKB-KW"/>
</dbReference>
<evidence type="ECO:0000256" key="11">
    <source>
        <dbReference type="ARBA" id="ARBA00024615"/>
    </source>
</evidence>
<keyword evidence="8" id="KW-0445">Lipid transport</keyword>
<keyword evidence="13" id="KW-1185">Reference proteome</keyword>
<protein>
    <recommendedName>
        <fullName evidence="4">Autophagy-related protein 2</fullName>
    </recommendedName>
</protein>
<keyword evidence="9" id="KW-0472">Membrane</keyword>
<keyword evidence="6" id="KW-0256">Endoplasmic reticulum</keyword>
<gene>
    <name evidence="12" type="ORF">OPV22_019629</name>
</gene>
<dbReference type="PANTHER" id="PTHR13190">
    <property type="entry name" value="AUTOPHAGY-RELATED 2, ISOFORM A"/>
    <property type="match status" value="1"/>
</dbReference>
<dbReference type="PANTHER" id="PTHR13190:SF1">
    <property type="entry name" value="AUTOPHAGY-RELATED 2, ISOFORM A"/>
    <property type="match status" value="1"/>
</dbReference>
<evidence type="ECO:0000256" key="3">
    <source>
        <dbReference type="ARBA" id="ARBA00009714"/>
    </source>
</evidence>
<evidence type="ECO:0000256" key="7">
    <source>
        <dbReference type="ARBA" id="ARBA00023006"/>
    </source>
</evidence>
<dbReference type="GO" id="GO:0032266">
    <property type="term" value="F:phosphatidylinositol-3-phosphate binding"/>
    <property type="evidence" value="ECO:0007669"/>
    <property type="project" value="TreeGrafter"/>
</dbReference>
<dbReference type="GO" id="GO:0061723">
    <property type="term" value="P:glycophagy"/>
    <property type="evidence" value="ECO:0007669"/>
    <property type="project" value="TreeGrafter"/>
</dbReference>
<dbReference type="GO" id="GO:0005789">
    <property type="term" value="C:endoplasmic reticulum membrane"/>
    <property type="evidence" value="ECO:0007669"/>
    <property type="project" value="UniProtKB-SubCell"/>
</dbReference>
<evidence type="ECO:0000313" key="12">
    <source>
        <dbReference type="EMBL" id="KAJ8475902.1"/>
    </source>
</evidence>
<evidence type="ECO:0000256" key="2">
    <source>
        <dbReference type="ARBA" id="ARBA00004623"/>
    </source>
</evidence>
<name>A0AAV8QCH7_ENSVE</name>
<comment type="caution">
    <text evidence="12">The sequence shown here is derived from an EMBL/GenBank/DDBJ whole genome shotgun (WGS) entry which is preliminary data.</text>
</comment>
<dbReference type="GO" id="GO:0000422">
    <property type="term" value="P:autophagy of mitochondrion"/>
    <property type="evidence" value="ECO:0007669"/>
    <property type="project" value="TreeGrafter"/>
</dbReference>
<proteinExistence type="inferred from homology"/>
<dbReference type="GO" id="GO:0061908">
    <property type="term" value="C:phagophore"/>
    <property type="evidence" value="ECO:0007669"/>
    <property type="project" value="TreeGrafter"/>
</dbReference>
<dbReference type="Proteomes" id="UP001222027">
    <property type="component" value="Unassembled WGS sequence"/>
</dbReference>
<dbReference type="GO" id="GO:0000045">
    <property type="term" value="P:autophagosome assembly"/>
    <property type="evidence" value="ECO:0007669"/>
    <property type="project" value="TreeGrafter"/>
</dbReference>
<evidence type="ECO:0000256" key="4">
    <source>
        <dbReference type="ARBA" id="ARBA00018070"/>
    </source>
</evidence>
<keyword evidence="7" id="KW-0072">Autophagy</keyword>
<organism evidence="12 13">
    <name type="scientific">Ensete ventricosum</name>
    <name type="common">Abyssinian banana</name>
    <name type="synonym">Musa ensete</name>
    <dbReference type="NCBI Taxonomy" id="4639"/>
    <lineage>
        <taxon>Eukaryota</taxon>
        <taxon>Viridiplantae</taxon>
        <taxon>Streptophyta</taxon>
        <taxon>Embryophyta</taxon>
        <taxon>Tracheophyta</taxon>
        <taxon>Spermatophyta</taxon>
        <taxon>Magnoliopsida</taxon>
        <taxon>Liliopsida</taxon>
        <taxon>Zingiberales</taxon>
        <taxon>Musaceae</taxon>
        <taxon>Ensete</taxon>
    </lineage>
</organism>
<dbReference type="EMBL" id="JAQQAF010000006">
    <property type="protein sequence ID" value="KAJ8475902.1"/>
    <property type="molecule type" value="Genomic_DNA"/>
</dbReference>
<dbReference type="GO" id="GO:0061709">
    <property type="term" value="P:reticulophagy"/>
    <property type="evidence" value="ECO:0007669"/>
    <property type="project" value="TreeGrafter"/>
</dbReference>
<dbReference type="GO" id="GO:0034045">
    <property type="term" value="C:phagophore assembly site membrane"/>
    <property type="evidence" value="ECO:0007669"/>
    <property type="project" value="UniProtKB-SubCell"/>
</dbReference>
<evidence type="ECO:0000256" key="9">
    <source>
        <dbReference type="ARBA" id="ARBA00023136"/>
    </source>
</evidence>
<evidence type="ECO:0000256" key="10">
    <source>
        <dbReference type="ARBA" id="ARBA00024479"/>
    </source>
</evidence>
<comment type="catalytic activity">
    <reaction evidence="10">
        <text>a 1,2-diacyl-sn-glycero-3-phospho-L-serine(in) = a 1,2-diacyl-sn-glycero-3-phospho-L-serine(out)</text>
        <dbReference type="Rhea" id="RHEA:38663"/>
        <dbReference type="ChEBI" id="CHEBI:57262"/>
    </reaction>
</comment>
<evidence type="ECO:0000256" key="6">
    <source>
        <dbReference type="ARBA" id="ARBA00022824"/>
    </source>
</evidence>
<comment type="catalytic activity">
    <reaction evidence="11">
        <text>a 1,2-diacyl-sn-glycero-3-phosphoethanolamine(in) = a 1,2-diacyl-sn-glycero-3-phosphoethanolamine(out)</text>
        <dbReference type="Rhea" id="RHEA:38895"/>
        <dbReference type="ChEBI" id="CHEBI:64612"/>
    </reaction>
</comment>
<sequence>MFSRWEFSRSSVIKRVCKFLLKKKLGEVILGDIDLDQLDVQLSTGTIHLTDLALNVDFLNQKVSGMPIVIKEGSLKFLSIRIPWKLRNCEIEINEIELVLEPFRGSNISLADAKCKLAHDGQQYMNTDSDKIELGPAQHYHGSIPLDVHEGVKTIAKIVKWFLTSFHVKLNGIIVAFDPCLDLDERRNRSHELLVFRVKETEFGTCVSEDSMAKLTNFVKFREANIEFLLIDDTDEGIELHSVKGKSFNERFSRHGTTSILTGPSGGFSGTLNLSIPWKNGYLDIHKVDADVSIDPMELRVQHSSIEWVIATWHSLKNIRECQRTYNHKCPDSFKPSCKSGNHSSMSSTVYLDADAETPIKGNEVRSLYSAITPEVVPNMLLMRTNVIHNWIPEYVYHEDQSDLEPDLGASIDQFFECFDELRSSQVYPASGRIWNWTCSVFNAISVASNLASGIGDVPKEQHVETSLRAAIAGISVILFLRDNDQQSSHDSNKLLSELSFGSYLSCHSPTNVDASSATEVDPLNKKMHHLEAKCQNVVLDLETYSQNAKFSASVEHVKVDAYYDTQNCATGISSHEWKNESKEQMFLSPVLQEKVQEALPPFPFHIGIRVSESAVRDKVLNGLNQVRLLETYSECSCKFNVNSKDSHGVALTLFVIELPPFVVWFHYTLVYMLLDLFRRIKCPSKKYNINKDVQSDMLSERDRISFHEVAENCIHHDVTSVSSRAFLQGNIVLPQARIIIWFPSEYHGDFSNSFLDKFITLEHSATLNSEEASDAFTVPEASSESDRSHTPSSSIHLNIRNFYIYLVESSKENALDDTISTLNSQLFTVVKILSVEGTKKYSCSGVTMLWQKGPVTGRWMADRAWSLSASHDQNRNKIIGKESEFSSVTNVEDVEETGSNVRQELILSSSFLLQIQLSRVSINLDNHDFKLLNCLLNNLIDGYSGAAIGVDVCVDSSIKNKFLSSSNASQTTILVKCDVLDASIRLNEVIEVSPLIQKELQGSWNYFKLKVDKFELLSVSNTGGVGDAKFLWLNHGEGELWGSVISNVEKSGAVAEEFLLITCRNSAMRRGNGEGANALMFGPAGTAVTNMWNPLSQQSYTSIMVRCGTVIAPGGRLDWISAIFSYFSSCPREKGNDGTAGKLLFFLDLVDVALSYEPHNKQSAVSSEDRDCQHDCDVEPDKEIDKVCTACLLAAASLSLSHHTKSDTTFDYNIHLKDVGFLICESTGSFHDIGDYCVGYLQKAGYCKVAQVSFLLAILRIRGMFWEIECSDSHIDLESCHDTTFGLFRLVSQLQQLYALDVEDALVHLQSRWNAIHLVDKDRNTNYIAEVISSNSAGSGFELSTSNEEHQISGLLDEILENVFEGHTTSDHCGTHSHVSLEQCQLGDMLNVKVSRADDAFAANILDSGSSCSAELGQTLKQPVNRTYTSQVIESYYASDMLASSPVPITNCSFSEDGKCIESIDISSHKDTEHRQGGWYLDDGLMILEDHISTNLNQAEGKSLQPEGEFGADNFYAADCCLPNGRVILKNMNARWFMYAGHDWTKPKGVPVCSVTQNGRDRSTFLELSLVGLYLQYDVYPEGVTYVSKCSLSIQDFQLYDRSSDAPWKMVLGNYQPKDYLRESHAKAFKLILEAVRPNPLTPLEEYRLRVELLPLRLHLDQTHLNFLISFFSKDSFDDNSPVPPNNLDESDMSKTSSRRFGSQAIVEEALLPFFQKCDVRPVVVRVDYIPRHFDAASLRRGNYAELLNLVSWKGIDLQLKHVCATGVYGWNNICETVVGEWLEDIAHNQIRKLLKGLPPIKSLFAVSSGTKKLVSLPVKSYKKEHKFLKGMQRGAMSFIKSISIEAVGLGVQLAAGAHEIFLQTEDFLTSIPMSVPLSEIKRKKANIRYNQPENAQEGIQQAYESLSDGFGRTTSALLGTPLKAYQRGAGTGSALATAIRGTPAAAMAPLSSSARAVHCTLLGLRNSMDPEHKKESLEKYLDDHVWHWLQLPVHSVLVHCV</sequence>
<evidence type="ECO:0000256" key="8">
    <source>
        <dbReference type="ARBA" id="ARBA00023055"/>
    </source>
</evidence>
<evidence type="ECO:0000256" key="1">
    <source>
        <dbReference type="ARBA" id="ARBA00004406"/>
    </source>
</evidence>
<accession>A0AAV8QCH7</accession>
<evidence type="ECO:0000256" key="5">
    <source>
        <dbReference type="ARBA" id="ARBA00022448"/>
    </source>
</evidence>
<evidence type="ECO:0000313" key="13">
    <source>
        <dbReference type="Proteomes" id="UP001222027"/>
    </source>
</evidence>
<comment type="subcellular location">
    <subcellularLocation>
        <location evidence="1">Endoplasmic reticulum membrane</location>
        <topology evidence="1">Peripheral membrane protein</topology>
    </subcellularLocation>
    <subcellularLocation>
        <location evidence="2">Preautophagosomal structure membrane</location>
        <topology evidence="2">Peripheral membrane protein</topology>
    </subcellularLocation>
</comment>
<dbReference type="Pfam" id="PF13329">
    <property type="entry name" value="ATG2_CAD"/>
    <property type="match status" value="2"/>
</dbReference>
<dbReference type="InterPro" id="IPR026849">
    <property type="entry name" value="ATG2"/>
</dbReference>
<reference evidence="12 13" key="1">
    <citation type="submission" date="2022-12" db="EMBL/GenBank/DDBJ databases">
        <title>Chromosome-scale assembly of the Ensete ventricosum genome.</title>
        <authorList>
            <person name="Dussert Y."/>
            <person name="Stocks J."/>
            <person name="Wendawek A."/>
            <person name="Woldeyes F."/>
            <person name="Nichols R.A."/>
            <person name="Borrell J.S."/>
        </authorList>
    </citation>
    <scope>NUCLEOTIDE SEQUENCE [LARGE SCALE GENOMIC DNA]</scope>
    <source>
        <strain evidence="13">cv. Maze</strain>
        <tissue evidence="12">Seeds</tissue>
    </source>
</reference>
<keyword evidence="5" id="KW-0813">Transport</keyword>
<dbReference type="GO" id="GO:0034727">
    <property type="term" value="P:piecemeal microautophagy of the nucleus"/>
    <property type="evidence" value="ECO:0007669"/>
    <property type="project" value="TreeGrafter"/>
</dbReference>
<comment type="similarity">
    <text evidence="3">Belongs to the ATG2 family.</text>
</comment>